<feature type="chain" id="PRO_5002937111" description="LRRNT domain-containing protein" evidence="6">
    <location>
        <begin position="21"/>
        <end position="319"/>
    </location>
</feature>
<evidence type="ECO:0000256" key="4">
    <source>
        <dbReference type="SAM" id="MobiDB-lite"/>
    </source>
</evidence>
<keyword evidence="3" id="KW-0677">Repeat</keyword>
<keyword evidence="5" id="KW-0472">Membrane</keyword>
<dbReference type="eggNOG" id="KOG4237">
    <property type="taxonomic scope" value="Eukaryota"/>
</dbReference>
<dbReference type="Pfam" id="PF13855">
    <property type="entry name" value="LRR_8"/>
    <property type="match status" value="1"/>
</dbReference>
<protein>
    <recommendedName>
        <fullName evidence="8">LRRNT domain-containing protein</fullName>
    </recommendedName>
</protein>
<organism>
    <name type="scientific">Branchiostoma floridae</name>
    <name type="common">Florida lancelet</name>
    <name type="synonym">Amphioxus</name>
    <dbReference type="NCBI Taxonomy" id="7739"/>
    <lineage>
        <taxon>Eukaryota</taxon>
        <taxon>Metazoa</taxon>
        <taxon>Chordata</taxon>
        <taxon>Cephalochordata</taxon>
        <taxon>Leptocardii</taxon>
        <taxon>Amphioxiformes</taxon>
        <taxon>Branchiostomatidae</taxon>
        <taxon>Branchiostoma</taxon>
    </lineage>
</organism>
<name>C3ZQ62_BRAFL</name>
<evidence type="ECO:0000256" key="5">
    <source>
        <dbReference type="SAM" id="Phobius"/>
    </source>
</evidence>
<dbReference type="Gene3D" id="3.80.10.10">
    <property type="entry name" value="Ribonuclease Inhibitor"/>
    <property type="match status" value="1"/>
</dbReference>
<dbReference type="PANTHER" id="PTHR24373:SF383">
    <property type="entry name" value="LEUCINE-RICH REPEAT-CONTAINING PROTEIN 15-LIKE"/>
    <property type="match status" value="1"/>
</dbReference>
<dbReference type="InterPro" id="IPR032675">
    <property type="entry name" value="LRR_dom_sf"/>
</dbReference>
<feature type="compositionally biased region" description="Basic and acidic residues" evidence="4">
    <location>
        <begin position="209"/>
        <end position="225"/>
    </location>
</feature>
<dbReference type="AlphaFoldDB" id="C3ZQ62"/>
<dbReference type="SUPFAM" id="SSF52058">
    <property type="entry name" value="L domain-like"/>
    <property type="match status" value="1"/>
</dbReference>
<evidence type="ECO:0008006" key="8">
    <source>
        <dbReference type="Google" id="ProtNLM"/>
    </source>
</evidence>
<dbReference type="EMBL" id="GG666659">
    <property type="protein sequence ID" value="EEN45441.1"/>
    <property type="molecule type" value="Genomic_DNA"/>
</dbReference>
<dbReference type="PANTHER" id="PTHR24373">
    <property type="entry name" value="SLIT RELATED LEUCINE-RICH REPEAT NEURONAL PROTEIN"/>
    <property type="match status" value="1"/>
</dbReference>
<dbReference type="InterPro" id="IPR001611">
    <property type="entry name" value="Leu-rich_rpt"/>
</dbReference>
<proteinExistence type="predicted"/>
<gene>
    <name evidence="7" type="ORF">BRAFLDRAFT_80173</name>
</gene>
<evidence type="ECO:0000256" key="2">
    <source>
        <dbReference type="ARBA" id="ARBA00022729"/>
    </source>
</evidence>
<feature type="signal peptide" evidence="6">
    <location>
        <begin position="1"/>
        <end position="20"/>
    </location>
</feature>
<feature type="region of interest" description="Disordered" evidence="4">
    <location>
        <begin position="204"/>
        <end position="243"/>
    </location>
</feature>
<evidence type="ECO:0000256" key="1">
    <source>
        <dbReference type="ARBA" id="ARBA00022614"/>
    </source>
</evidence>
<evidence type="ECO:0000256" key="6">
    <source>
        <dbReference type="SAM" id="SignalP"/>
    </source>
</evidence>
<keyword evidence="2 6" id="KW-0732">Signal</keyword>
<accession>C3ZQ62</accession>
<dbReference type="InterPro" id="IPR050328">
    <property type="entry name" value="Dev_Immune_Receptor"/>
</dbReference>
<keyword evidence="1" id="KW-0433">Leucine-rich repeat</keyword>
<dbReference type="InterPro" id="IPR003591">
    <property type="entry name" value="Leu-rich_rpt_typical-subtyp"/>
</dbReference>
<dbReference type="PROSITE" id="PS51450">
    <property type="entry name" value="LRR"/>
    <property type="match status" value="1"/>
</dbReference>
<keyword evidence="5" id="KW-0812">Transmembrane</keyword>
<sequence length="319" mass="34717">MKRILVLLLILLKKFGPIAACSSTCNLLPQSWACDCDNRGLSSVPQFLPTTIRNLNLENNVITTVSQSDFSRYTNVDVLNLESNQLSVINSRAFYNLSRLAHLHLENNQLTRLTADMFVGLDNLGVLDLRNNNIHSIEGGTFTTTPKLYYLILTNNNISTLAAGTFVNPPRLKFLWLGVTIGILLALAIFLTIWCAKRRVKTSPAPDLSDVRSKSNDAPTRDLAHTRQGASAARAADHSSDDVESRAGRLGIVPLPYSFDNSSAVLRPPLPPITAGGSQAGYQNGPAKTDDANSYGPLKNHFIYQQTCPSGLPKSLAGL</sequence>
<reference evidence="7" key="1">
    <citation type="journal article" date="2008" name="Nature">
        <title>The amphioxus genome and the evolution of the chordate karyotype.</title>
        <authorList>
            <consortium name="US DOE Joint Genome Institute (JGI-PGF)"/>
            <person name="Putnam N.H."/>
            <person name="Butts T."/>
            <person name="Ferrier D.E.K."/>
            <person name="Furlong R.F."/>
            <person name="Hellsten U."/>
            <person name="Kawashima T."/>
            <person name="Robinson-Rechavi M."/>
            <person name="Shoguchi E."/>
            <person name="Terry A."/>
            <person name="Yu J.-K."/>
            <person name="Benito-Gutierrez E.L."/>
            <person name="Dubchak I."/>
            <person name="Garcia-Fernandez J."/>
            <person name="Gibson-Brown J.J."/>
            <person name="Grigoriev I.V."/>
            <person name="Horton A.C."/>
            <person name="de Jong P.J."/>
            <person name="Jurka J."/>
            <person name="Kapitonov V.V."/>
            <person name="Kohara Y."/>
            <person name="Kuroki Y."/>
            <person name="Lindquist E."/>
            <person name="Lucas S."/>
            <person name="Osoegawa K."/>
            <person name="Pennacchio L.A."/>
            <person name="Salamov A.A."/>
            <person name="Satou Y."/>
            <person name="Sauka-Spengler T."/>
            <person name="Schmutz J."/>
            <person name="Shin-I T."/>
            <person name="Toyoda A."/>
            <person name="Bronner-Fraser M."/>
            <person name="Fujiyama A."/>
            <person name="Holland L.Z."/>
            <person name="Holland P.W.H."/>
            <person name="Satoh N."/>
            <person name="Rokhsar D.S."/>
        </authorList>
    </citation>
    <scope>NUCLEOTIDE SEQUENCE [LARGE SCALE GENOMIC DNA]</scope>
    <source>
        <strain evidence="7">S238N-H82</strain>
        <tissue evidence="7">Testes</tissue>
    </source>
</reference>
<dbReference type="InParanoid" id="C3ZQ62"/>
<feature type="transmembrane region" description="Helical" evidence="5">
    <location>
        <begin position="174"/>
        <end position="196"/>
    </location>
</feature>
<dbReference type="STRING" id="7739.C3ZQ62"/>
<dbReference type="SMART" id="SM00369">
    <property type="entry name" value="LRR_TYP"/>
    <property type="match status" value="4"/>
</dbReference>
<keyword evidence="5" id="KW-1133">Transmembrane helix</keyword>
<dbReference type="FunFam" id="3.80.10.10:FF:001326">
    <property type="entry name" value="Uncharacterized protein"/>
    <property type="match status" value="1"/>
</dbReference>
<evidence type="ECO:0000256" key="3">
    <source>
        <dbReference type="ARBA" id="ARBA00022737"/>
    </source>
</evidence>
<evidence type="ECO:0000313" key="7">
    <source>
        <dbReference type="EMBL" id="EEN45441.1"/>
    </source>
</evidence>